<protein>
    <submittedName>
        <fullName evidence="1">Ornithine cyclodeaminase family protein</fullName>
    </submittedName>
</protein>
<evidence type="ECO:0000313" key="1">
    <source>
        <dbReference type="EMBL" id="WDE10075.1"/>
    </source>
</evidence>
<gene>
    <name evidence="1" type="ORF">H3N35_17485</name>
</gene>
<name>A0ABY7VA21_9GAMM</name>
<dbReference type="Gene3D" id="3.30.1780.10">
    <property type="entry name" value="ornithine cyclodeaminase, domain 1"/>
    <property type="match status" value="1"/>
</dbReference>
<keyword evidence="2" id="KW-1185">Reference proteome</keyword>
<dbReference type="Pfam" id="PF02423">
    <property type="entry name" value="OCD_Mu_crystall"/>
    <property type="match status" value="1"/>
</dbReference>
<proteinExistence type="predicted"/>
<dbReference type="Gene3D" id="3.40.50.720">
    <property type="entry name" value="NAD(P)-binding Rossmann-like Domain"/>
    <property type="match status" value="1"/>
</dbReference>
<dbReference type="EMBL" id="CP059693">
    <property type="protein sequence ID" value="WDE10075.1"/>
    <property type="molecule type" value="Genomic_DNA"/>
</dbReference>
<evidence type="ECO:0000313" key="2">
    <source>
        <dbReference type="Proteomes" id="UP001215231"/>
    </source>
</evidence>
<dbReference type="InterPro" id="IPR003462">
    <property type="entry name" value="ODC_Mu_crystall"/>
</dbReference>
<organism evidence="1 2">
    <name type="scientific">Thalassomonas haliotis</name>
    <dbReference type="NCBI Taxonomy" id="485448"/>
    <lineage>
        <taxon>Bacteria</taxon>
        <taxon>Pseudomonadati</taxon>
        <taxon>Pseudomonadota</taxon>
        <taxon>Gammaproteobacteria</taxon>
        <taxon>Alteromonadales</taxon>
        <taxon>Colwelliaceae</taxon>
        <taxon>Thalassomonas</taxon>
    </lineage>
</organism>
<sequence>MKIINAEQVEQQLSFDVLIEELKQGFSRSFTMPQRQSYILAERTLEEKALAANTCGAKELAPEGKHCRDGLALLPAWNDEVIATKVFTYFPDNGKNHQLPSLFSKILLFSRQSGEPLALLDGTSITYWRTAAVSALASSLLSRENSRHLLLFGTGQLAPYLLHAHLSRRKLNRVTLWGRNTAKVQAQLKAFSPLYPEVAFHASEKLNQEIPTADIICCATGAKSPLFDGKWLTAGTHIDCLGNHLQDARECDSTTISRARVYVDSLSNCLAEAGELLIPIKEGSFKAKEIIGELAGICSRETILRQTAEEITLFKSVGTALSDLLCANLVYQKVQKDAGKHHS</sequence>
<dbReference type="SUPFAM" id="SSF51735">
    <property type="entry name" value="NAD(P)-binding Rossmann-fold domains"/>
    <property type="match status" value="1"/>
</dbReference>
<dbReference type="InterPro" id="IPR023401">
    <property type="entry name" value="ODC_N"/>
</dbReference>
<dbReference type="PANTHER" id="PTHR13812:SF19">
    <property type="entry name" value="KETIMINE REDUCTASE MU-CRYSTALLIN"/>
    <property type="match status" value="1"/>
</dbReference>
<dbReference type="RefSeq" id="WP_274050091.1">
    <property type="nucleotide sequence ID" value="NZ_CP059693.1"/>
</dbReference>
<dbReference type="Proteomes" id="UP001215231">
    <property type="component" value="Chromosome"/>
</dbReference>
<dbReference type="PANTHER" id="PTHR13812">
    <property type="entry name" value="KETIMINE REDUCTASE MU-CRYSTALLIN"/>
    <property type="match status" value="1"/>
</dbReference>
<dbReference type="NCBIfam" id="NF004793">
    <property type="entry name" value="PRK06141.1"/>
    <property type="match status" value="1"/>
</dbReference>
<accession>A0ABY7VA21</accession>
<dbReference type="InterPro" id="IPR036291">
    <property type="entry name" value="NAD(P)-bd_dom_sf"/>
</dbReference>
<dbReference type="PIRSF" id="PIRSF001439">
    <property type="entry name" value="CryM"/>
    <property type="match status" value="1"/>
</dbReference>
<reference evidence="1 2" key="1">
    <citation type="journal article" date="2022" name="Mar. Drugs">
        <title>Bioassay-Guided Fractionation Leads to the Detection of Cholic Acid Generated by the Rare Thalassomonas sp.</title>
        <authorList>
            <person name="Pheiffer F."/>
            <person name="Schneider Y.K."/>
            <person name="Hansen E.H."/>
            <person name="Andersen J.H."/>
            <person name="Isaksson J."/>
            <person name="Busche T."/>
            <person name="R C."/>
            <person name="Kalinowski J."/>
            <person name="Zyl L.V."/>
            <person name="Trindade M."/>
        </authorList>
    </citation>
    <scope>NUCLEOTIDE SEQUENCE [LARGE SCALE GENOMIC DNA]</scope>
    <source>
        <strain evidence="1 2">A5K-61T</strain>
    </source>
</reference>